<feature type="transmembrane region" description="Helical" evidence="14">
    <location>
        <begin position="20"/>
        <end position="45"/>
    </location>
</feature>
<keyword evidence="9 14" id="KW-0472">Membrane</keyword>
<dbReference type="Proteomes" id="UP000186922">
    <property type="component" value="Unassembled WGS sequence"/>
</dbReference>
<keyword evidence="6 14" id="KW-0812">Transmembrane</keyword>
<evidence type="ECO:0000313" key="16">
    <source>
        <dbReference type="Proteomes" id="UP000186922"/>
    </source>
</evidence>
<feature type="region of interest" description="Disordered" evidence="13">
    <location>
        <begin position="268"/>
        <end position="317"/>
    </location>
</feature>
<evidence type="ECO:0000256" key="3">
    <source>
        <dbReference type="ARBA" id="ARBA00004269"/>
    </source>
</evidence>
<dbReference type="OrthoDB" id="10071111at2759"/>
<evidence type="ECO:0000256" key="9">
    <source>
        <dbReference type="ARBA" id="ARBA00023136"/>
    </source>
</evidence>
<feature type="region of interest" description="Disordered" evidence="13">
    <location>
        <begin position="395"/>
        <end position="465"/>
    </location>
</feature>
<keyword evidence="16" id="KW-1185">Reference proteome</keyword>
<feature type="compositionally biased region" description="Low complexity" evidence="13">
    <location>
        <begin position="722"/>
        <end position="743"/>
    </location>
</feature>
<reference evidence="15 16" key="1">
    <citation type="journal article" date="2016" name="Nat. Commun.">
        <title>Extremotolerant tardigrade genome and improved radiotolerance of human cultured cells by tardigrade-unique protein.</title>
        <authorList>
            <person name="Hashimoto T."/>
            <person name="Horikawa D.D."/>
            <person name="Saito Y."/>
            <person name="Kuwahara H."/>
            <person name="Kozuka-Hata H."/>
            <person name="Shin-I T."/>
            <person name="Minakuchi Y."/>
            <person name="Ohishi K."/>
            <person name="Motoyama A."/>
            <person name="Aizu T."/>
            <person name="Enomoto A."/>
            <person name="Kondo K."/>
            <person name="Tanaka S."/>
            <person name="Hara Y."/>
            <person name="Koshikawa S."/>
            <person name="Sagara H."/>
            <person name="Miura T."/>
            <person name="Yokobori S."/>
            <person name="Miyagawa K."/>
            <person name="Suzuki Y."/>
            <person name="Kubo T."/>
            <person name="Oyama M."/>
            <person name="Kohara Y."/>
            <person name="Fujiyama A."/>
            <person name="Arakawa K."/>
            <person name="Katayama T."/>
            <person name="Toyoda A."/>
            <person name="Kunieda T."/>
        </authorList>
    </citation>
    <scope>NUCLEOTIDE SEQUENCE [LARGE SCALE GENOMIC DNA]</scope>
    <source>
        <strain evidence="15 16">YOKOZUNA-1</strain>
    </source>
</reference>
<feature type="compositionally biased region" description="Low complexity" evidence="13">
    <location>
        <begin position="402"/>
        <end position="412"/>
    </location>
</feature>
<accession>A0A1D1VEM3</accession>
<dbReference type="PANTHER" id="PTHR47464:SF2">
    <property type="entry name" value="MACOILIN"/>
    <property type="match status" value="1"/>
</dbReference>
<sequence>MKRRNAEVTKNRKCPKRSKYGEGSLGVSIFMAGKLLIMWMVIVALDFACGFRLEYFWPVWLMLQSVADAYKYQGIGFTVFFISMVVTSDILVYMFVPTSFMFFLASLYVWIQLMMVSGIERGVCLQNAIIWMVFLYLEATMRWRDIKGDTSSSSSPNSSTTSSSSFNWDICRPFAAHCMGYPLVTLSFSIKSFVGYKYRKHKQLQIATENRLFRDLINDALPEENRRPVPEPLLPLEITKNGITVGGKVLSTDSPTVLSNGFLAVPVNPAPSELPNGTGPSSSSSSSRRAMLVQQPTSQPSSDTSNNVSRHSQKSQRKSLRLLGDMLSTITTLPLAKPCVVTDDLSSGSSASSSASSVVDAQDLFINSSSLSKKNFNLEMDNCDGDSVESEKVFRFKDSHNRSSSKSNRSLSPRAPQGSHNTLQTYEKESVSGNLATTTTAGSSRNGNVGKKAQKESIGDGVASKPEQDSLYYSKLEGDLKRLRVDLQLSRQIEQDLKSQMATLTSSDRSIRSEMAKLQTDNDLLQQRLTNLLAARTQDKQNALLAEKKLAEEKKLRQQSEAQLEKERKQRKAQDEIVPECSTTCKQQKRDLENELQQIKRDLASKDEKMRNQGAEINSMKQQKESTRETDRLMSTITQLQDRNAHLEHSLGAETRLKLELFSALGEAKRQVEISQINIGDRDKEIRQLKQTIARITEAMNLLPSSGNQSSIASFLADASKQHQQQQQQQQQQAQSNQQKGLQASGSQSSTNRSLSSPDYQ</sequence>
<keyword evidence="5" id="KW-0597">Phosphoprotein</keyword>
<gene>
    <name evidence="15" type="primary">RvY_08661-1</name>
    <name evidence="15" type="synonym">RvY_08661.1</name>
    <name evidence="15" type="ORF">RvY_08661</name>
</gene>
<dbReference type="GO" id="GO:0030867">
    <property type="term" value="C:rough endoplasmic reticulum membrane"/>
    <property type="evidence" value="ECO:0007669"/>
    <property type="project" value="UniProtKB-SubCell"/>
</dbReference>
<feature type="transmembrane region" description="Helical" evidence="14">
    <location>
        <begin position="90"/>
        <end position="111"/>
    </location>
</feature>
<evidence type="ECO:0000256" key="12">
    <source>
        <dbReference type="ARBA" id="ARBA00031129"/>
    </source>
</evidence>
<organism evidence="15 16">
    <name type="scientific">Ramazzottius varieornatus</name>
    <name type="common">Water bear</name>
    <name type="synonym">Tardigrade</name>
    <dbReference type="NCBI Taxonomy" id="947166"/>
    <lineage>
        <taxon>Eukaryota</taxon>
        <taxon>Metazoa</taxon>
        <taxon>Ecdysozoa</taxon>
        <taxon>Tardigrada</taxon>
        <taxon>Eutardigrada</taxon>
        <taxon>Parachela</taxon>
        <taxon>Hypsibioidea</taxon>
        <taxon>Ramazzottiidae</taxon>
        <taxon>Ramazzottius</taxon>
    </lineage>
</organism>
<evidence type="ECO:0000256" key="6">
    <source>
        <dbReference type="ARBA" id="ARBA00022692"/>
    </source>
</evidence>
<feature type="compositionally biased region" description="Low complexity" evidence="13">
    <location>
        <begin position="294"/>
        <end position="305"/>
    </location>
</feature>
<evidence type="ECO:0000313" key="15">
    <source>
        <dbReference type="EMBL" id="GAU97343.1"/>
    </source>
</evidence>
<evidence type="ECO:0000256" key="5">
    <source>
        <dbReference type="ARBA" id="ARBA00022553"/>
    </source>
</evidence>
<keyword evidence="8 14" id="KW-1133">Transmembrane helix</keyword>
<dbReference type="PANTHER" id="PTHR47464">
    <property type="entry name" value="MACOILIN"/>
    <property type="match status" value="1"/>
</dbReference>
<feature type="region of interest" description="Disordered" evidence="13">
    <location>
        <begin position="707"/>
        <end position="761"/>
    </location>
</feature>
<feature type="compositionally biased region" description="Polar residues" evidence="13">
    <location>
        <begin position="744"/>
        <end position="761"/>
    </location>
</feature>
<proteinExistence type="predicted"/>
<dbReference type="EMBL" id="BDGG01000004">
    <property type="protein sequence ID" value="GAU97343.1"/>
    <property type="molecule type" value="Genomic_DNA"/>
</dbReference>
<comment type="function">
    <text evidence="1">Plays a role in the regulation of neuronal activity.</text>
</comment>
<protein>
    <recommendedName>
        <fullName evidence="4">Macoilin</fullName>
    </recommendedName>
    <alternativeName>
        <fullName evidence="12">Transmembrane protein 57</fullName>
    </alternativeName>
</protein>
<dbReference type="GO" id="GO:0023041">
    <property type="term" value="P:neuronal signal transduction"/>
    <property type="evidence" value="ECO:0007669"/>
    <property type="project" value="InterPro"/>
</dbReference>
<keyword evidence="11" id="KW-0539">Nucleus</keyword>
<evidence type="ECO:0000256" key="4">
    <source>
        <dbReference type="ARBA" id="ARBA00021882"/>
    </source>
</evidence>
<dbReference type="GO" id="GO:0031965">
    <property type="term" value="C:nuclear membrane"/>
    <property type="evidence" value="ECO:0007669"/>
    <property type="project" value="UniProtKB-SubCell"/>
</dbReference>
<dbReference type="InterPro" id="IPR019130">
    <property type="entry name" value="Macoilin"/>
</dbReference>
<dbReference type="AlphaFoldDB" id="A0A1D1VEM3"/>
<dbReference type="Pfam" id="PF09726">
    <property type="entry name" value="Macoilin"/>
    <property type="match status" value="1"/>
</dbReference>
<evidence type="ECO:0000256" key="1">
    <source>
        <dbReference type="ARBA" id="ARBA00003440"/>
    </source>
</evidence>
<keyword evidence="10" id="KW-0325">Glycoprotein</keyword>
<evidence type="ECO:0000256" key="7">
    <source>
        <dbReference type="ARBA" id="ARBA00022824"/>
    </source>
</evidence>
<comment type="subcellular location">
    <subcellularLocation>
        <location evidence="2">Nucleus membrane</location>
        <topology evidence="2">Multi-pass membrane protein</topology>
    </subcellularLocation>
    <subcellularLocation>
        <location evidence="3">Rough endoplasmic reticulum membrane</location>
        <topology evidence="3">Multi-pass membrane protein</topology>
    </subcellularLocation>
</comment>
<keyword evidence="7" id="KW-0256">Endoplasmic reticulum</keyword>
<feature type="compositionally biased region" description="Basic and acidic residues" evidence="13">
    <location>
        <begin position="554"/>
        <end position="575"/>
    </location>
</feature>
<feature type="compositionally biased region" description="Polar residues" evidence="13">
    <location>
        <begin position="418"/>
        <end position="447"/>
    </location>
</feature>
<name>A0A1D1VEM3_RAMVA</name>
<feature type="region of interest" description="Disordered" evidence="13">
    <location>
        <begin position="554"/>
        <end position="576"/>
    </location>
</feature>
<comment type="caution">
    <text evidence="15">The sequence shown here is derived from an EMBL/GenBank/DDBJ whole genome shotgun (WGS) entry which is preliminary data.</text>
</comment>
<evidence type="ECO:0000256" key="2">
    <source>
        <dbReference type="ARBA" id="ARBA00004232"/>
    </source>
</evidence>
<evidence type="ECO:0000256" key="10">
    <source>
        <dbReference type="ARBA" id="ARBA00023180"/>
    </source>
</evidence>
<evidence type="ECO:0000256" key="13">
    <source>
        <dbReference type="SAM" id="MobiDB-lite"/>
    </source>
</evidence>
<dbReference type="STRING" id="947166.A0A1D1VEM3"/>
<evidence type="ECO:0000256" key="8">
    <source>
        <dbReference type="ARBA" id="ARBA00022989"/>
    </source>
</evidence>
<evidence type="ECO:0000256" key="14">
    <source>
        <dbReference type="SAM" id="Phobius"/>
    </source>
</evidence>
<evidence type="ECO:0000256" key="11">
    <source>
        <dbReference type="ARBA" id="ARBA00023242"/>
    </source>
</evidence>